<proteinExistence type="predicted"/>
<dbReference type="Proteomes" id="UP000029084">
    <property type="component" value="Chromosome"/>
</dbReference>
<evidence type="ECO:0000313" key="10">
    <source>
        <dbReference type="Proteomes" id="UP000062398"/>
    </source>
</evidence>
<evidence type="ECO:0000313" key="7">
    <source>
        <dbReference type="Proteomes" id="UP000029084"/>
    </source>
</evidence>
<dbReference type="SUPFAM" id="SSF52540">
    <property type="entry name" value="P-loop containing nucleoside triphosphate hydrolases"/>
    <property type="match status" value="1"/>
</dbReference>
<dbReference type="RefSeq" id="WP_011921393.1">
    <property type="nucleotide sequence ID" value="NZ_CP008822.1"/>
</dbReference>
<evidence type="ECO:0000313" key="1">
    <source>
        <dbReference type="EMBL" id="AIM26412.1"/>
    </source>
</evidence>
<name>A0A088E3N5_9CREN</name>
<evidence type="ECO:0000313" key="5">
    <source>
        <dbReference type="EMBL" id="AKV80148.1"/>
    </source>
</evidence>
<sequence length="195" mass="22039">MLIKVNVLGVKEGVGKTSVALHLSRELAKLGKTLIVDKTPTCGLGRKMWINGEMLCEGNLCILKLFRKPFRIDSNDLEIACRKLQEVYSQSWDYVVIDNFSCAVPHNPIIKVDADSLPLFVTDPLNLGVTLEYSEKFYSKFGLVINQVPEEYSVSKDVEKLFQIVVSIPFVEENSFGKYLQSVVMSIVERRNSFI</sequence>
<dbReference type="Gene3D" id="3.40.50.300">
    <property type="entry name" value="P-loop containing nucleotide triphosphate hydrolases"/>
    <property type="match status" value="1"/>
</dbReference>
<gene>
    <name evidence="1" type="ORF">HA72_0248</name>
    <name evidence="2" type="ORF">MsedA_0259</name>
    <name evidence="3" type="ORF">MsedB_0259</name>
    <name evidence="4" type="ORF">MsedC_0258</name>
    <name evidence="5" type="ORF">MsedD_0259</name>
    <name evidence="6" type="ORF">MsedE_0259</name>
</gene>
<reference evidence="9 10" key="2">
    <citation type="journal article" date="2015" name="Genome Announc.">
        <title>Complete Genome Sequences of Evolved Arsenate-Resistant Metallosphaera sedula Strains.</title>
        <authorList>
            <person name="Ai C."/>
            <person name="McCarthy S."/>
            <person name="Schackwitz W."/>
            <person name="Martin J."/>
            <person name="Lipzen A."/>
            <person name="Blum P."/>
        </authorList>
    </citation>
    <scope>NUCLEOTIDE SEQUENCE [LARGE SCALE GENOMIC DNA]</scope>
    <source>
        <strain evidence="4 10">ARS120-1</strain>
        <strain evidence="5 9">ARS120-2</strain>
        <strain evidence="2 12">ARS50-1</strain>
        <strain evidence="3 11">ARS50-2</strain>
    </source>
</reference>
<dbReference type="PATRIC" id="fig|43687.5.peg.253"/>
<dbReference type="GeneID" id="25458403"/>
<evidence type="ECO:0000313" key="8">
    <source>
        <dbReference type="Proteomes" id="UP000056255"/>
    </source>
</evidence>
<dbReference type="EMBL" id="CP012174">
    <property type="protein sequence ID" value="AKV77903.1"/>
    <property type="molecule type" value="Genomic_DNA"/>
</dbReference>
<dbReference type="EMBL" id="CP012176">
    <property type="protein sequence ID" value="AKV82390.1"/>
    <property type="molecule type" value="Genomic_DNA"/>
</dbReference>
<dbReference type="EMBL" id="CP012173">
    <property type="protein sequence ID" value="AKV75657.1"/>
    <property type="molecule type" value="Genomic_DNA"/>
</dbReference>
<dbReference type="AlphaFoldDB" id="A0A088E3N5"/>
<dbReference type="Proteomes" id="UP000062398">
    <property type="component" value="Chromosome"/>
</dbReference>
<dbReference type="EMBL" id="CP008822">
    <property type="protein sequence ID" value="AIM26412.1"/>
    <property type="molecule type" value="Genomic_DNA"/>
</dbReference>
<dbReference type="Proteomes" id="UP000061362">
    <property type="component" value="Chromosome"/>
</dbReference>
<evidence type="ECO:0000313" key="11">
    <source>
        <dbReference type="Proteomes" id="UP000062475"/>
    </source>
</evidence>
<dbReference type="EMBL" id="CP012172">
    <property type="protein sequence ID" value="AKV73414.1"/>
    <property type="molecule type" value="Genomic_DNA"/>
</dbReference>
<dbReference type="Proteomes" id="UP000062475">
    <property type="component" value="Chromosome"/>
</dbReference>
<reference evidence="6 8" key="3">
    <citation type="submission" date="2015-07" db="EMBL/GenBank/DDBJ databases">
        <title>Physiological, transcriptional responses and genome re-sequencing of acid resistant extremely thermoacidophilic Metallosphaera sedula SARC-M1.</title>
        <authorList>
            <person name="Ai C."/>
            <person name="McCarthy S."/>
            <person name="Eckrich V."/>
            <person name="Rudrappa D."/>
            <person name="Qiu G."/>
            <person name="Blum P."/>
        </authorList>
    </citation>
    <scope>NUCLEOTIDE SEQUENCE [LARGE SCALE GENOMIC DNA]</scope>
    <source>
        <strain evidence="6 8">SARC-M1</strain>
    </source>
</reference>
<dbReference type="Proteomes" id="UP000056255">
    <property type="component" value="Chromosome"/>
</dbReference>
<dbReference type="Proteomes" id="UP000068832">
    <property type="component" value="Chromosome"/>
</dbReference>
<evidence type="ECO:0000313" key="9">
    <source>
        <dbReference type="Proteomes" id="UP000061362"/>
    </source>
</evidence>
<evidence type="ECO:0000313" key="4">
    <source>
        <dbReference type="EMBL" id="AKV77903.1"/>
    </source>
</evidence>
<accession>A0A088E3N5</accession>
<evidence type="ECO:0000313" key="3">
    <source>
        <dbReference type="EMBL" id="AKV75657.1"/>
    </source>
</evidence>
<protein>
    <submittedName>
        <fullName evidence="2">Cobalamin biosynthesis protein CobQ</fullName>
    </submittedName>
</protein>
<dbReference type="EMBL" id="CP012175">
    <property type="protein sequence ID" value="AKV80148.1"/>
    <property type="molecule type" value="Genomic_DNA"/>
</dbReference>
<evidence type="ECO:0000313" key="12">
    <source>
        <dbReference type="Proteomes" id="UP000068832"/>
    </source>
</evidence>
<reference evidence="1 7" key="1">
    <citation type="journal article" date="2014" name="J. Bacteriol.">
        <title>Role of an Archaeal PitA Transporter in the Copper and Arsenic Resistance of Metallosphaera sedula, an Extreme Thermoacidophile.</title>
        <authorList>
            <person name="McCarthy S."/>
            <person name="Ai C."/>
            <person name="Wheaton G."/>
            <person name="Tevatia R."/>
            <person name="Eckrich V."/>
            <person name="Kelly R."/>
            <person name="Blum P."/>
        </authorList>
    </citation>
    <scope>NUCLEOTIDE SEQUENCE [LARGE SCALE GENOMIC DNA]</scope>
    <source>
        <strain evidence="1 7">CuR1</strain>
    </source>
</reference>
<dbReference type="OMA" id="NWDYIIV"/>
<evidence type="ECO:0000313" key="6">
    <source>
        <dbReference type="EMBL" id="AKV82390.1"/>
    </source>
</evidence>
<dbReference type="InterPro" id="IPR027417">
    <property type="entry name" value="P-loop_NTPase"/>
</dbReference>
<organism evidence="1 7">
    <name type="scientific">Metallosphaera sedula</name>
    <dbReference type="NCBI Taxonomy" id="43687"/>
    <lineage>
        <taxon>Archaea</taxon>
        <taxon>Thermoproteota</taxon>
        <taxon>Thermoprotei</taxon>
        <taxon>Sulfolobales</taxon>
        <taxon>Sulfolobaceae</taxon>
        <taxon>Metallosphaera</taxon>
    </lineage>
</organism>
<evidence type="ECO:0000313" key="2">
    <source>
        <dbReference type="EMBL" id="AKV73414.1"/>
    </source>
</evidence>